<dbReference type="AlphaFoldDB" id="A0AAD8RTH5"/>
<gene>
    <name evidence="2" type="ORF">QYE76_005836</name>
</gene>
<name>A0AAD8RTH5_LOLMU</name>
<dbReference type="EMBL" id="JAUUTY010000005">
    <property type="protein sequence ID" value="KAK1631521.1"/>
    <property type="molecule type" value="Genomic_DNA"/>
</dbReference>
<proteinExistence type="predicted"/>
<dbReference type="Proteomes" id="UP001231189">
    <property type="component" value="Unassembled WGS sequence"/>
</dbReference>
<evidence type="ECO:0000313" key="2">
    <source>
        <dbReference type="EMBL" id="KAK1631521.1"/>
    </source>
</evidence>
<protein>
    <submittedName>
        <fullName evidence="2">Uncharacterized protein</fullName>
    </submittedName>
</protein>
<keyword evidence="3" id="KW-1185">Reference proteome</keyword>
<keyword evidence="1" id="KW-0472">Membrane</keyword>
<accession>A0AAD8RTH5</accession>
<reference evidence="2" key="1">
    <citation type="submission" date="2023-07" db="EMBL/GenBank/DDBJ databases">
        <title>A chromosome-level genome assembly of Lolium multiflorum.</title>
        <authorList>
            <person name="Chen Y."/>
            <person name="Copetti D."/>
            <person name="Kolliker R."/>
            <person name="Studer B."/>
        </authorList>
    </citation>
    <scope>NUCLEOTIDE SEQUENCE</scope>
    <source>
        <strain evidence="2">02402/16</strain>
        <tissue evidence="2">Leaf</tissue>
    </source>
</reference>
<evidence type="ECO:0000313" key="3">
    <source>
        <dbReference type="Proteomes" id="UP001231189"/>
    </source>
</evidence>
<keyword evidence="1" id="KW-0812">Transmembrane</keyword>
<sequence>MDYRRSTSAAQGTSRGDDDLRLQRWVIGGCRHATGMTKGTGSIVWVGYSSGKLIEFIFSDLGFAAHQERLSSAVISLTQFLIEVHEGVCFLKMLKVGLPRAQWFVGLQLALGVMVALALTNSWLLLS</sequence>
<evidence type="ECO:0000256" key="1">
    <source>
        <dbReference type="SAM" id="Phobius"/>
    </source>
</evidence>
<feature type="transmembrane region" description="Helical" evidence="1">
    <location>
        <begin position="103"/>
        <end position="126"/>
    </location>
</feature>
<organism evidence="2 3">
    <name type="scientific">Lolium multiflorum</name>
    <name type="common">Italian ryegrass</name>
    <name type="synonym">Lolium perenne subsp. multiflorum</name>
    <dbReference type="NCBI Taxonomy" id="4521"/>
    <lineage>
        <taxon>Eukaryota</taxon>
        <taxon>Viridiplantae</taxon>
        <taxon>Streptophyta</taxon>
        <taxon>Embryophyta</taxon>
        <taxon>Tracheophyta</taxon>
        <taxon>Spermatophyta</taxon>
        <taxon>Magnoliopsida</taxon>
        <taxon>Liliopsida</taxon>
        <taxon>Poales</taxon>
        <taxon>Poaceae</taxon>
        <taxon>BOP clade</taxon>
        <taxon>Pooideae</taxon>
        <taxon>Poodae</taxon>
        <taxon>Poeae</taxon>
        <taxon>Poeae Chloroplast Group 2 (Poeae type)</taxon>
        <taxon>Loliodinae</taxon>
        <taxon>Loliinae</taxon>
        <taxon>Lolium</taxon>
    </lineage>
</organism>
<comment type="caution">
    <text evidence="2">The sequence shown here is derived from an EMBL/GenBank/DDBJ whole genome shotgun (WGS) entry which is preliminary data.</text>
</comment>
<keyword evidence="1" id="KW-1133">Transmembrane helix</keyword>